<proteinExistence type="predicted"/>
<dbReference type="OrthoDB" id="9793162at2"/>
<evidence type="ECO:0000313" key="3">
    <source>
        <dbReference type="Proteomes" id="UP000092714"/>
    </source>
</evidence>
<dbReference type="eggNOG" id="COG3568">
    <property type="taxonomic scope" value="Bacteria"/>
</dbReference>
<comment type="caution">
    <text evidence="2">The sequence shown here is derived from an EMBL/GenBank/DDBJ whole genome shotgun (WGS) entry which is preliminary data.</text>
</comment>
<keyword evidence="2" id="KW-0540">Nuclease</keyword>
<dbReference type="PANTHER" id="PTHR12121">
    <property type="entry name" value="CARBON CATABOLITE REPRESSOR PROTEIN 4"/>
    <property type="match status" value="1"/>
</dbReference>
<dbReference type="EMBL" id="MAPZ01000016">
    <property type="protein sequence ID" value="OBY11147.1"/>
    <property type="molecule type" value="Genomic_DNA"/>
</dbReference>
<dbReference type="PANTHER" id="PTHR12121:SF36">
    <property type="entry name" value="ENDONUCLEASE_EXONUCLEASE_PHOSPHATASE DOMAIN-CONTAINING PROTEIN"/>
    <property type="match status" value="1"/>
</dbReference>
<organism evidence="2 3">
    <name type="scientific">Clostridium paraputrificum</name>
    <dbReference type="NCBI Taxonomy" id="29363"/>
    <lineage>
        <taxon>Bacteria</taxon>
        <taxon>Bacillati</taxon>
        <taxon>Bacillota</taxon>
        <taxon>Clostridia</taxon>
        <taxon>Eubacteriales</taxon>
        <taxon>Clostridiaceae</taxon>
        <taxon>Clostridium</taxon>
    </lineage>
</organism>
<keyword evidence="2" id="KW-0255">Endonuclease</keyword>
<dbReference type="Pfam" id="PF03372">
    <property type="entry name" value="Exo_endo_phos"/>
    <property type="match status" value="1"/>
</dbReference>
<dbReference type="GO" id="GO:0000175">
    <property type="term" value="F:3'-5'-RNA exonuclease activity"/>
    <property type="evidence" value="ECO:0007669"/>
    <property type="project" value="TreeGrafter"/>
</dbReference>
<dbReference type="InterPro" id="IPR005135">
    <property type="entry name" value="Endo/exonuclease/phosphatase"/>
</dbReference>
<gene>
    <name evidence="2" type="ORF">CP373A1_06535</name>
</gene>
<evidence type="ECO:0000259" key="1">
    <source>
        <dbReference type="Pfam" id="PF03372"/>
    </source>
</evidence>
<name>A0A174WW58_9CLOT</name>
<evidence type="ECO:0000313" key="2">
    <source>
        <dbReference type="EMBL" id="OBY11147.1"/>
    </source>
</evidence>
<keyword evidence="2" id="KW-0378">Hydrolase</keyword>
<keyword evidence="3" id="KW-1185">Reference proteome</keyword>
<dbReference type="GO" id="GO:0004519">
    <property type="term" value="F:endonuclease activity"/>
    <property type="evidence" value="ECO:0007669"/>
    <property type="project" value="UniProtKB-KW"/>
</dbReference>
<dbReference type="Gene3D" id="3.60.10.10">
    <property type="entry name" value="Endonuclease/exonuclease/phosphatase"/>
    <property type="match status" value="1"/>
</dbReference>
<protein>
    <submittedName>
        <fullName evidence="2">Endonuclease</fullName>
    </submittedName>
</protein>
<dbReference type="SUPFAM" id="SSF56219">
    <property type="entry name" value="DNase I-like"/>
    <property type="match status" value="1"/>
</dbReference>
<sequence length="256" mass="30506">MRIMTFNLRCDFILDINNRWTNRKDMVINIIKKYKPDIIGVQELTNVMHRELVDVLDEYYVVGTPRSKKMFVERNDIFISREFHVEEYKTFWLSNTPQKISSSRWYSVFPRICTAAVIRDNNGNKYRICNSHLDFLFTKSRVYEVRKILSFIENEEGKENLPTILMGDFNASPNSKVIEEIRKYNYNNKKFVAVQDYKKEIYNHTTMSRFKGRSKGIHIDYIFVTDNLSIKSIQILTYNENGKYPSDHYPLISEVE</sequence>
<accession>A0A174WW58</accession>
<dbReference type="InterPro" id="IPR036691">
    <property type="entry name" value="Endo/exonu/phosph_ase_sf"/>
</dbReference>
<feature type="domain" description="Endonuclease/exonuclease/phosphatase" evidence="1">
    <location>
        <begin position="4"/>
        <end position="248"/>
    </location>
</feature>
<dbReference type="Proteomes" id="UP000092714">
    <property type="component" value="Unassembled WGS sequence"/>
</dbReference>
<dbReference type="InterPro" id="IPR050410">
    <property type="entry name" value="CCR4/nocturin_mRNA_transcr"/>
</dbReference>
<dbReference type="RefSeq" id="WP_055185249.1">
    <property type="nucleotide sequence ID" value="NZ_CABHIH010000005.1"/>
</dbReference>
<reference evidence="2 3" key="1">
    <citation type="submission" date="2016-06" db="EMBL/GenBank/DDBJ databases">
        <authorList>
            <person name="Kjaerup R.B."/>
            <person name="Dalgaard T.S."/>
            <person name="Juul-Madsen H.R."/>
        </authorList>
    </citation>
    <scope>NUCLEOTIDE SEQUENCE [LARGE SCALE GENOMIC DNA]</scope>
    <source>
        <strain evidence="2 3">373-A1</strain>
    </source>
</reference>
<dbReference type="CDD" id="cd09083">
    <property type="entry name" value="EEP-1"/>
    <property type="match status" value="1"/>
</dbReference>
<dbReference type="AlphaFoldDB" id="A0A174WW58"/>